<feature type="signal peptide" evidence="1">
    <location>
        <begin position="1"/>
        <end position="19"/>
    </location>
</feature>
<dbReference type="InterPro" id="IPR050767">
    <property type="entry name" value="Sel1_AlgK"/>
</dbReference>
<dbReference type="Pfam" id="PF08238">
    <property type="entry name" value="Sel1"/>
    <property type="match status" value="2"/>
</dbReference>
<evidence type="ECO:0000313" key="3">
    <source>
        <dbReference type="Proteomes" id="UP000248795"/>
    </source>
</evidence>
<sequence>MKKLFAVIALFLWFQPAAAGELSQGISAYRARNYETAVALIMPLAKRGDPYAAFTLAAMYDNGIGVPRNFDLALTWYKRAGAQGLADGQYMAGRFYGGGRGVKQDIAKALFWLELAAAGGHPLAPLLRDQHYNQLKDKVRQRVMADATEWQAQHPVQLRCNVNRCIYPTWTRRPGWTPFDQQFFYPGYTQQFFYQGYN</sequence>
<dbReference type="Proteomes" id="UP000248795">
    <property type="component" value="Unassembled WGS sequence"/>
</dbReference>
<proteinExistence type="predicted"/>
<feature type="chain" id="PRO_5016000114" description="Sel1 repeat family protein" evidence="1">
    <location>
        <begin position="20"/>
        <end position="198"/>
    </location>
</feature>
<keyword evidence="3" id="KW-1185">Reference proteome</keyword>
<evidence type="ECO:0000313" key="2">
    <source>
        <dbReference type="EMBL" id="PZF77506.1"/>
    </source>
</evidence>
<dbReference type="InterPro" id="IPR006597">
    <property type="entry name" value="Sel1-like"/>
</dbReference>
<dbReference type="PANTHER" id="PTHR11102">
    <property type="entry name" value="SEL-1-LIKE PROTEIN"/>
    <property type="match status" value="1"/>
</dbReference>
<name>A0A2W2BVK4_9HYPH</name>
<comment type="caution">
    <text evidence="2">The sequence shown here is derived from an EMBL/GenBank/DDBJ whole genome shotgun (WGS) entry which is preliminary data.</text>
</comment>
<dbReference type="RefSeq" id="WP_111198000.1">
    <property type="nucleotide sequence ID" value="NZ_QKVK01000003.1"/>
</dbReference>
<dbReference type="InterPro" id="IPR011990">
    <property type="entry name" value="TPR-like_helical_dom_sf"/>
</dbReference>
<dbReference type="SMART" id="SM00671">
    <property type="entry name" value="SEL1"/>
    <property type="match status" value="2"/>
</dbReference>
<dbReference type="EMBL" id="QKVK01000003">
    <property type="protein sequence ID" value="PZF77506.1"/>
    <property type="molecule type" value="Genomic_DNA"/>
</dbReference>
<organism evidence="2 3">
    <name type="scientific">Aestuariivirga litoralis</name>
    <dbReference type="NCBI Taxonomy" id="2650924"/>
    <lineage>
        <taxon>Bacteria</taxon>
        <taxon>Pseudomonadati</taxon>
        <taxon>Pseudomonadota</taxon>
        <taxon>Alphaproteobacteria</taxon>
        <taxon>Hyphomicrobiales</taxon>
        <taxon>Aestuariivirgaceae</taxon>
        <taxon>Aestuariivirga</taxon>
    </lineage>
</organism>
<protein>
    <recommendedName>
        <fullName evidence="4">Sel1 repeat family protein</fullName>
    </recommendedName>
</protein>
<reference evidence="3" key="1">
    <citation type="submission" date="2018-06" db="EMBL/GenBank/DDBJ databases">
        <title>Aestuariibacter litoralis strain KCTC 52945T.</title>
        <authorList>
            <person name="Li X."/>
            <person name="Salam N."/>
            <person name="Li J.-L."/>
            <person name="Chen Y.-M."/>
            <person name="Yang Z.-W."/>
            <person name="Zhang L.-Y."/>
            <person name="Han M.-X."/>
            <person name="Xiao M."/>
            <person name="Li W.-J."/>
        </authorList>
    </citation>
    <scope>NUCLEOTIDE SEQUENCE [LARGE SCALE GENOMIC DNA]</scope>
    <source>
        <strain evidence="3">KCTC 52945</strain>
    </source>
</reference>
<dbReference type="AlphaFoldDB" id="A0A2W2BVK4"/>
<dbReference type="SUPFAM" id="SSF81901">
    <property type="entry name" value="HCP-like"/>
    <property type="match status" value="1"/>
</dbReference>
<evidence type="ECO:0000256" key="1">
    <source>
        <dbReference type="SAM" id="SignalP"/>
    </source>
</evidence>
<gene>
    <name evidence="2" type="ORF">DK847_09335</name>
</gene>
<dbReference type="Gene3D" id="1.25.40.10">
    <property type="entry name" value="Tetratricopeptide repeat domain"/>
    <property type="match status" value="1"/>
</dbReference>
<accession>A0A2W2BVK4</accession>
<evidence type="ECO:0008006" key="4">
    <source>
        <dbReference type="Google" id="ProtNLM"/>
    </source>
</evidence>
<keyword evidence="1" id="KW-0732">Signal</keyword>
<dbReference type="PANTHER" id="PTHR11102:SF160">
    <property type="entry name" value="ERAD-ASSOCIATED E3 UBIQUITIN-PROTEIN LIGASE COMPONENT HRD3"/>
    <property type="match status" value="1"/>
</dbReference>